<feature type="region of interest" description="Disordered" evidence="1">
    <location>
        <begin position="356"/>
        <end position="450"/>
    </location>
</feature>
<feature type="compositionally biased region" description="Acidic residues" evidence="1">
    <location>
        <begin position="378"/>
        <end position="397"/>
    </location>
</feature>
<feature type="region of interest" description="Disordered" evidence="1">
    <location>
        <begin position="1"/>
        <end position="29"/>
    </location>
</feature>
<keyword evidence="3" id="KW-1185">Reference proteome</keyword>
<dbReference type="AlphaFoldDB" id="A0A0D7AKF7"/>
<accession>A0A0D7AKF7</accession>
<feature type="compositionally biased region" description="Basic residues" evidence="1">
    <location>
        <begin position="421"/>
        <end position="430"/>
    </location>
</feature>
<dbReference type="OrthoDB" id="3253416at2759"/>
<evidence type="ECO:0000313" key="2">
    <source>
        <dbReference type="EMBL" id="KIY52345.1"/>
    </source>
</evidence>
<protein>
    <submittedName>
        <fullName evidence="2">Uncharacterized protein</fullName>
    </submittedName>
</protein>
<feature type="compositionally biased region" description="Basic and acidic residues" evidence="1">
    <location>
        <begin position="356"/>
        <end position="377"/>
    </location>
</feature>
<feature type="compositionally biased region" description="Low complexity" evidence="1">
    <location>
        <begin position="10"/>
        <end position="20"/>
    </location>
</feature>
<evidence type="ECO:0000313" key="3">
    <source>
        <dbReference type="Proteomes" id="UP000054144"/>
    </source>
</evidence>
<name>A0A0D7AKF7_9AGAR</name>
<dbReference type="Proteomes" id="UP000054144">
    <property type="component" value="Unassembled WGS sequence"/>
</dbReference>
<organism evidence="2 3">
    <name type="scientific">Fistulina hepatica ATCC 64428</name>
    <dbReference type="NCBI Taxonomy" id="1128425"/>
    <lineage>
        <taxon>Eukaryota</taxon>
        <taxon>Fungi</taxon>
        <taxon>Dikarya</taxon>
        <taxon>Basidiomycota</taxon>
        <taxon>Agaricomycotina</taxon>
        <taxon>Agaricomycetes</taxon>
        <taxon>Agaricomycetidae</taxon>
        <taxon>Agaricales</taxon>
        <taxon>Fistulinaceae</taxon>
        <taxon>Fistulina</taxon>
    </lineage>
</organism>
<sequence>MPPKVVQTLPSISAPRVRPSAPRPRVPPAQLAAQRAAAKERRKQLDEALEKFYHDVNALAEAAAEPFDLKGRFFLDQLCYAGHAYIRPRKDNAYNAFYSNKAKELRDQGIALPEDGIVGLHLDYDEEYESLTPEQRQEEIEKHKQNKEDQALTRRQTTAAKRTDYMTSCRVMVDVLDAMKRRIGVDGFFCVVTSSVEFTTAPYWYFTDNEIERYLRIVGRSWETERVGYKIQAFATVGCDVTNLAGNANEKAKVLKADIVNRINTALAEATGNVNAHMEYVNYDRLIVQGMSVVLEGWPLSQLVQPNRLGNSLPQLIKLRNALKEGTCKFRNIDKAEKDLLYDEWQQKIKNGEIVERTRKERSDRGARRGPRVRVDSDGDDDDSDDCQDSDNEDEDNPAGAGGGAHKRKRSRKDAPSSGSRAKRARKGKGKEKENVPPVEASESASATGM</sequence>
<proteinExistence type="predicted"/>
<evidence type="ECO:0000256" key="1">
    <source>
        <dbReference type="SAM" id="MobiDB-lite"/>
    </source>
</evidence>
<reference evidence="2 3" key="1">
    <citation type="journal article" date="2015" name="Fungal Genet. Biol.">
        <title>Evolution of novel wood decay mechanisms in Agaricales revealed by the genome sequences of Fistulina hepatica and Cylindrobasidium torrendii.</title>
        <authorList>
            <person name="Floudas D."/>
            <person name="Held B.W."/>
            <person name="Riley R."/>
            <person name="Nagy L.G."/>
            <person name="Koehler G."/>
            <person name="Ransdell A.S."/>
            <person name="Younus H."/>
            <person name="Chow J."/>
            <person name="Chiniquy J."/>
            <person name="Lipzen A."/>
            <person name="Tritt A."/>
            <person name="Sun H."/>
            <person name="Haridas S."/>
            <person name="LaButti K."/>
            <person name="Ohm R.A."/>
            <person name="Kues U."/>
            <person name="Blanchette R.A."/>
            <person name="Grigoriev I.V."/>
            <person name="Minto R.E."/>
            <person name="Hibbett D.S."/>
        </authorList>
    </citation>
    <scope>NUCLEOTIDE SEQUENCE [LARGE SCALE GENOMIC DNA]</scope>
    <source>
        <strain evidence="2 3">ATCC 64428</strain>
    </source>
</reference>
<gene>
    <name evidence="2" type="ORF">FISHEDRAFT_70030</name>
</gene>
<dbReference type="EMBL" id="KN881644">
    <property type="protein sequence ID" value="KIY52345.1"/>
    <property type="molecule type" value="Genomic_DNA"/>
</dbReference>